<dbReference type="InterPro" id="IPR000198">
    <property type="entry name" value="RhoGAP_dom"/>
</dbReference>
<dbReference type="PANTHER" id="PTHR15729">
    <property type="entry name" value="CDC42 GTPASE-ACTIVATING PROTEIN"/>
    <property type="match status" value="1"/>
</dbReference>
<dbReference type="GO" id="GO:0007264">
    <property type="term" value="P:small GTPase-mediated signal transduction"/>
    <property type="evidence" value="ECO:0007669"/>
    <property type="project" value="TreeGrafter"/>
</dbReference>
<dbReference type="InterPro" id="IPR051576">
    <property type="entry name" value="PX-Rho_GAP"/>
</dbReference>
<dbReference type="Proteomes" id="UP000762676">
    <property type="component" value="Unassembled WGS sequence"/>
</dbReference>
<evidence type="ECO:0000256" key="1">
    <source>
        <dbReference type="ARBA" id="ARBA00022468"/>
    </source>
</evidence>
<evidence type="ECO:0000313" key="3">
    <source>
        <dbReference type="EMBL" id="GFS15303.1"/>
    </source>
</evidence>
<feature type="non-terminal residue" evidence="3">
    <location>
        <position position="1"/>
    </location>
</feature>
<sequence length="120" mass="14022">PLLLKSCTDIIEEYGIVHGIYRLSGITSNIQKLRLAFDEDRVPDLTDECYLQDIHSISSLLKMYFRELPNPLLTYQLYDKFAAAVRDEDNKLLRIHDVVQQLPPPHYRLVLLTYCMNLVK</sequence>
<comment type="caution">
    <text evidence="3">The sequence shown here is derived from an EMBL/GenBank/DDBJ whole genome shotgun (WGS) entry which is preliminary data.</text>
</comment>
<proteinExistence type="predicted"/>
<accession>A0AAV4IXP7</accession>
<keyword evidence="1" id="KW-0343">GTPase activation</keyword>
<gene>
    <name evidence="3" type="ORF">ElyMa_006768100</name>
</gene>
<dbReference type="InterPro" id="IPR008936">
    <property type="entry name" value="Rho_GTPase_activation_prot"/>
</dbReference>
<dbReference type="Pfam" id="PF00620">
    <property type="entry name" value="RhoGAP"/>
    <property type="match status" value="1"/>
</dbReference>
<dbReference type="SMART" id="SM00324">
    <property type="entry name" value="RhoGAP"/>
    <property type="match status" value="1"/>
</dbReference>
<name>A0AAV4IXP7_9GAST</name>
<dbReference type="AlphaFoldDB" id="A0AAV4IXP7"/>
<keyword evidence="4" id="KW-1185">Reference proteome</keyword>
<evidence type="ECO:0000259" key="2">
    <source>
        <dbReference type="PROSITE" id="PS50238"/>
    </source>
</evidence>
<dbReference type="PANTHER" id="PTHR15729:SF10">
    <property type="entry name" value="GTPASE-ACTIVATING PROTEIN CDGAPR"/>
    <property type="match status" value="1"/>
</dbReference>
<dbReference type="SUPFAM" id="SSF48350">
    <property type="entry name" value="GTPase activation domain, GAP"/>
    <property type="match status" value="1"/>
</dbReference>
<feature type="domain" description="Rho-GAP" evidence="2">
    <location>
        <begin position="1"/>
        <end position="120"/>
    </location>
</feature>
<evidence type="ECO:0000313" key="4">
    <source>
        <dbReference type="Proteomes" id="UP000762676"/>
    </source>
</evidence>
<dbReference type="Gene3D" id="1.10.555.10">
    <property type="entry name" value="Rho GTPase activation protein"/>
    <property type="match status" value="1"/>
</dbReference>
<organism evidence="3 4">
    <name type="scientific">Elysia marginata</name>
    <dbReference type="NCBI Taxonomy" id="1093978"/>
    <lineage>
        <taxon>Eukaryota</taxon>
        <taxon>Metazoa</taxon>
        <taxon>Spiralia</taxon>
        <taxon>Lophotrochozoa</taxon>
        <taxon>Mollusca</taxon>
        <taxon>Gastropoda</taxon>
        <taxon>Heterobranchia</taxon>
        <taxon>Euthyneura</taxon>
        <taxon>Panpulmonata</taxon>
        <taxon>Sacoglossa</taxon>
        <taxon>Placobranchoidea</taxon>
        <taxon>Plakobranchidae</taxon>
        <taxon>Elysia</taxon>
    </lineage>
</organism>
<dbReference type="EMBL" id="BMAT01013558">
    <property type="protein sequence ID" value="GFS15303.1"/>
    <property type="molecule type" value="Genomic_DNA"/>
</dbReference>
<dbReference type="GO" id="GO:0005096">
    <property type="term" value="F:GTPase activator activity"/>
    <property type="evidence" value="ECO:0007669"/>
    <property type="project" value="UniProtKB-KW"/>
</dbReference>
<protein>
    <submittedName>
        <fullName evidence="3">Rho gtpase activating protein 32</fullName>
    </submittedName>
</protein>
<reference evidence="3 4" key="1">
    <citation type="journal article" date="2021" name="Elife">
        <title>Chloroplast acquisition without the gene transfer in kleptoplastic sea slugs, Plakobranchus ocellatus.</title>
        <authorList>
            <person name="Maeda T."/>
            <person name="Takahashi S."/>
            <person name="Yoshida T."/>
            <person name="Shimamura S."/>
            <person name="Takaki Y."/>
            <person name="Nagai Y."/>
            <person name="Toyoda A."/>
            <person name="Suzuki Y."/>
            <person name="Arimoto A."/>
            <person name="Ishii H."/>
            <person name="Satoh N."/>
            <person name="Nishiyama T."/>
            <person name="Hasebe M."/>
            <person name="Maruyama T."/>
            <person name="Minagawa J."/>
            <person name="Obokata J."/>
            <person name="Shigenobu S."/>
        </authorList>
    </citation>
    <scope>NUCLEOTIDE SEQUENCE [LARGE SCALE GENOMIC DNA]</scope>
</reference>
<dbReference type="PROSITE" id="PS50238">
    <property type="entry name" value="RHOGAP"/>
    <property type="match status" value="1"/>
</dbReference>